<dbReference type="PROSITE" id="PS00107">
    <property type="entry name" value="PROTEIN_KINASE_ATP"/>
    <property type="match status" value="1"/>
</dbReference>
<dbReference type="InterPro" id="IPR000719">
    <property type="entry name" value="Prot_kinase_dom"/>
</dbReference>
<dbReference type="InterPro" id="IPR008271">
    <property type="entry name" value="Ser/Thr_kinase_AS"/>
</dbReference>
<evidence type="ECO:0000256" key="6">
    <source>
        <dbReference type="SAM" id="MobiDB-lite"/>
    </source>
</evidence>
<dbReference type="Gene3D" id="1.10.510.10">
    <property type="entry name" value="Transferase(Phosphotransferase) domain 1"/>
    <property type="match status" value="1"/>
</dbReference>
<feature type="region of interest" description="Disordered" evidence="6">
    <location>
        <begin position="290"/>
        <end position="412"/>
    </location>
</feature>
<evidence type="ECO:0000256" key="4">
    <source>
        <dbReference type="PROSITE-ProRule" id="PRU10141"/>
    </source>
</evidence>
<evidence type="ECO:0000256" key="5">
    <source>
        <dbReference type="RuleBase" id="RU000304"/>
    </source>
</evidence>
<dbReference type="Pfam" id="PF00069">
    <property type="entry name" value="Pkinase"/>
    <property type="match status" value="1"/>
</dbReference>
<comment type="caution">
    <text evidence="8">The sequence shown here is derived from an EMBL/GenBank/DDBJ whole genome shotgun (WGS) entry which is preliminary data.</text>
</comment>
<dbReference type="InterPro" id="IPR050629">
    <property type="entry name" value="STE20/SPS1-PAK"/>
</dbReference>
<feature type="binding site" evidence="4">
    <location>
        <position position="43"/>
    </location>
    <ligand>
        <name>ATP</name>
        <dbReference type="ChEBI" id="CHEBI:30616"/>
    </ligand>
</feature>
<accession>A0ABQ9WWX5</accession>
<dbReference type="GO" id="GO:0004674">
    <property type="term" value="F:protein serine/threonine kinase activity"/>
    <property type="evidence" value="ECO:0007669"/>
    <property type="project" value="UniProtKB-KW"/>
</dbReference>
<feature type="domain" description="Protein kinase" evidence="7">
    <location>
        <begin position="14"/>
        <end position="268"/>
    </location>
</feature>
<dbReference type="EMBL" id="JARBJD010000317">
    <property type="protein sequence ID" value="KAK2944031.1"/>
    <property type="molecule type" value="Genomic_DNA"/>
</dbReference>
<feature type="compositionally biased region" description="Acidic residues" evidence="6">
    <location>
        <begin position="395"/>
        <end position="412"/>
    </location>
</feature>
<dbReference type="PANTHER" id="PTHR48012">
    <property type="entry name" value="STERILE20-LIKE KINASE, ISOFORM B-RELATED"/>
    <property type="match status" value="1"/>
</dbReference>
<protein>
    <recommendedName>
        <fullName evidence="1">non-specific serine/threonine protein kinase</fullName>
        <ecNumber evidence="1">2.7.11.1</ecNumber>
    </recommendedName>
</protein>
<sequence length="412" mass="46787">MESLLARQRPEDIFTLDDSIGEGTYATVYKALDKTTHKHVALKKVEFDDEDTLMAIVKEIQVMKACTHPNVVGYFNTYLASEGTLLISMELCESGSLASILKSLKHGLSEEQVSFVLYESLKGLAHLHKNKVIHRDIKAGNILITSKGEVKLADFGVSANLEATMNKRNTSIGTPFWMAPEVIQQEGYSFEADIWSLGITAIELIEMKPPLSSIHPMRALFQIPSNLPPELKEKEKFSSEMNDFIATCLTKDHTKRPLCDVLLKHPLMIKASKLPKDYLVFLLREVEKGPVSGMNTPTHNSLQSDDLLRKPELKRYVRKTEKKEEPKPAEESDEEEYGTMVVKDKKKDQDQNESDEEEYGTMVVKKEKPKAKKEESSDDGDYGTMVVKKPKTDQKEDDAEEEEWEEYSEYED</sequence>
<dbReference type="SMART" id="SM00220">
    <property type="entry name" value="S_TKc"/>
    <property type="match status" value="1"/>
</dbReference>
<name>A0ABQ9WWX5_9EUKA</name>
<reference evidence="8 9" key="1">
    <citation type="journal article" date="2022" name="bioRxiv">
        <title>Genomics of Preaxostyla Flagellates Illuminates Evolutionary Transitions and the Path Towards Mitochondrial Loss.</title>
        <authorList>
            <person name="Novak L.V.F."/>
            <person name="Treitli S.C."/>
            <person name="Pyrih J."/>
            <person name="Halakuc P."/>
            <person name="Pipaliya S.V."/>
            <person name="Vacek V."/>
            <person name="Brzon O."/>
            <person name="Soukal P."/>
            <person name="Eme L."/>
            <person name="Dacks J.B."/>
            <person name="Karnkowska A."/>
            <person name="Elias M."/>
            <person name="Hampl V."/>
        </authorList>
    </citation>
    <scope>NUCLEOTIDE SEQUENCE [LARGE SCALE GENOMIC DNA]</scope>
    <source>
        <strain evidence="8">NAU3</strain>
        <tissue evidence="8">Gut</tissue>
    </source>
</reference>
<evidence type="ECO:0000256" key="2">
    <source>
        <dbReference type="ARBA" id="ARBA00022741"/>
    </source>
</evidence>
<organism evidence="8 9">
    <name type="scientific">Blattamonas nauphoetae</name>
    <dbReference type="NCBI Taxonomy" id="2049346"/>
    <lineage>
        <taxon>Eukaryota</taxon>
        <taxon>Metamonada</taxon>
        <taxon>Preaxostyla</taxon>
        <taxon>Oxymonadida</taxon>
        <taxon>Blattamonas</taxon>
    </lineage>
</organism>
<keyword evidence="8" id="KW-0418">Kinase</keyword>
<keyword evidence="3 4" id="KW-0067">ATP-binding</keyword>
<proteinExistence type="inferred from homology"/>
<dbReference type="PROSITE" id="PS50011">
    <property type="entry name" value="PROTEIN_KINASE_DOM"/>
    <property type="match status" value="1"/>
</dbReference>
<keyword evidence="9" id="KW-1185">Reference proteome</keyword>
<gene>
    <name evidence="8" type="ORF">BLNAU_21030</name>
</gene>
<dbReference type="Proteomes" id="UP001281761">
    <property type="component" value="Unassembled WGS sequence"/>
</dbReference>
<evidence type="ECO:0000313" key="8">
    <source>
        <dbReference type="EMBL" id="KAK2944031.1"/>
    </source>
</evidence>
<comment type="similarity">
    <text evidence="5">Belongs to the protein kinase superfamily.</text>
</comment>
<dbReference type="InterPro" id="IPR011009">
    <property type="entry name" value="Kinase-like_dom_sf"/>
</dbReference>
<keyword evidence="2 4" id="KW-0547">Nucleotide-binding</keyword>
<dbReference type="SUPFAM" id="SSF56112">
    <property type="entry name" value="Protein kinase-like (PK-like)"/>
    <property type="match status" value="1"/>
</dbReference>
<dbReference type="PROSITE" id="PS00108">
    <property type="entry name" value="PROTEIN_KINASE_ST"/>
    <property type="match status" value="1"/>
</dbReference>
<keyword evidence="5 8" id="KW-0723">Serine/threonine-protein kinase</keyword>
<evidence type="ECO:0000256" key="1">
    <source>
        <dbReference type="ARBA" id="ARBA00012513"/>
    </source>
</evidence>
<evidence type="ECO:0000259" key="7">
    <source>
        <dbReference type="PROSITE" id="PS50011"/>
    </source>
</evidence>
<keyword evidence="8" id="KW-0808">Transferase</keyword>
<evidence type="ECO:0000256" key="3">
    <source>
        <dbReference type="ARBA" id="ARBA00022840"/>
    </source>
</evidence>
<evidence type="ECO:0000313" key="9">
    <source>
        <dbReference type="Proteomes" id="UP001281761"/>
    </source>
</evidence>
<feature type="compositionally biased region" description="Basic and acidic residues" evidence="6">
    <location>
        <begin position="306"/>
        <end position="330"/>
    </location>
</feature>
<dbReference type="EC" id="2.7.11.1" evidence="1"/>
<dbReference type="PANTHER" id="PTHR48012:SF2">
    <property type="entry name" value="STERILE20-LIKE KINASE, ISOFORM B"/>
    <property type="match status" value="1"/>
</dbReference>
<dbReference type="InterPro" id="IPR017441">
    <property type="entry name" value="Protein_kinase_ATP_BS"/>
</dbReference>
<feature type="compositionally biased region" description="Polar residues" evidence="6">
    <location>
        <begin position="293"/>
        <end position="304"/>
    </location>
</feature>